<accession>A0A1D2JIX5</accession>
<evidence type="ECO:0000313" key="4">
    <source>
        <dbReference type="Proteomes" id="UP000242814"/>
    </source>
</evidence>
<dbReference type="VEuPathDB" id="FungiDB:PADG_06986"/>
<dbReference type="InterPro" id="IPR006931">
    <property type="entry name" value="Calcipressin"/>
</dbReference>
<organism evidence="3 4">
    <name type="scientific">Paracoccidioides brasiliensis</name>
    <dbReference type="NCBI Taxonomy" id="121759"/>
    <lineage>
        <taxon>Eukaryota</taxon>
        <taxon>Fungi</taxon>
        <taxon>Dikarya</taxon>
        <taxon>Ascomycota</taxon>
        <taxon>Pezizomycotina</taxon>
        <taxon>Eurotiomycetes</taxon>
        <taxon>Eurotiomycetidae</taxon>
        <taxon>Onygenales</taxon>
        <taxon>Ajellomycetaceae</taxon>
        <taxon>Paracoccidioides</taxon>
    </lineage>
</organism>
<feature type="region of interest" description="Disordered" evidence="2">
    <location>
        <begin position="223"/>
        <end position="246"/>
    </location>
</feature>
<dbReference type="Proteomes" id="UP000242814">
    <property type="component" value="Unassembled WGS sequence"/>
</dbReference>
<comment type="caution">
    <text evidence="3">The sequence shown here is derived from an EMBL/GenBank/DDBJ whole genome shotgun (WGS) entry which is preliminary data.</text>
</comment>
<evidence type="ECO:0000256" key="2">
    <source>
        <dbReference type="SAM" id="MobiDB-lite"/>
    </source>
</evidence>
<dbReference type="FunFam" id="3.30.70.330:FF:000503">
    <property type="entry name" value="Calcineurin binding protein, putative"/>
    <property type="match status" value="1"/>
</dbReference>
<feature type="compositionally biased region" description="Polar residues" evidence="2">
    <location>
        <begin position="224"/>
        <end position="237"/>
    </location>
</feature>
<dbReference type="PANTHER" id="PTHR10300:SF14">
    <property type="entry name" value="PROTEIN SARAH"/>
    <property type="match status" value="1"/>
</dbReference>
<feature type="region of interest" description="Disordered" evidence="2">
    <location>
        <begin position="1"/>
        <end position="47"/>
    </location>
</feature>
<gene>
    <name evidence="3" type="ORF">ACO22_02446</name>
</gene>
<feature type="compositionally biased region" description="Pro residues" evidence="2">
    <location>
        <begin position="36"/>
        <end position="45"/>
    </location>
</feature>
<dbReference type="EMBL" id="LZYO01000076">
    <property type="protein sequence ID" value="ODH38263.1"/>
    <property type="molecule type" value="Genomic_DNA"/>
</dbReference>
<evidence type="ECO:0000313" key="3">
    <source>
        <dbReference type="EMBL" id="ODH38263.1"/>
    </source>
</evidence>
<dbReference type="InterPro" id="IPR012677">
    <property type="entry name" value="Nucleotide-bd_a/b_plait_sf"/>
</dbReference>
<evidence type="ECO:0000256" key="1">
    <source>
        <dbReference type="ARBA" id="ARBA00008209"/>
    </source>
</evidence>
<dbReference type="GO" id="GO:0005737">
    <property type="term" value="C:cytoplasm"/>
    <property type="evidence" value="ECO:0007669"/>
    <property type="project" value="TreeGrafter"/>
</dbReference>
<dbReference type="InterPro" id="IPR035979">
    <property type="entry name" value="RBD_domain_sf"/>
</dbReference>
<name>A0A1D2JIX5_PARBR</name>
<dbReference type="VEuPathDB" id="FungiDB:PABG_05275"/>
<dbReference type="Gene3D" id="3.30.70.330">
    <property type="match status" value="1"/>
</dbReference>
<reference evidence="3 4" key="1">
    <citation type="submission" date="2016-06" db="EMBL/GenBank/DDBJ databases">
        <authorList>
            <person name="Kjaerup R.B."/>
            <person name="Dalgaard T.S."/>
            <person name="Juul-Madsen H.R."/>
        </authorList>
    </citation>
    <scope>NUCLEOTIDE SEQUENCE [LARGE SCALE GENOMIC DNA]</scope>
    <source>
        <strain evidence="3 4">Pb300</strain>
    </source>
</reference>
<feature type="compositionally biased region" description="Low complexity" evidence="2">
    <location>
        <begin position="1"/>
        <end position="22"/>
    </location>
</feature>
<dbReference type="GO" id="GO:0005634">
    <property type="term" value="C:nucleus"/>
    <property type="evidence" value="ECO:0007669"/>
    <property type="project" value="TreeGrafter"/>
</dbReference>
<evidence type="ECO:0008006" key="5">
    <source>
        <dbReference type="Google" id="ProtNLM"/>
    </source>
</evidence>
<dbReference type="PANTHER" id="PTHR10300">
    <property type="entry name" value="CALCIPRESSIN"/>
    <property type="match status" value="1"/>
</dbReference>
<protein>
    <recommendedName>
        <fullName evidence="5">Calcineurin binding protein</fullName>
    </recommendedName>
</protein>
<comment type="similarity">
    <text evidence="1">Belongs to the RCAN family.</text>
</comment>
<dbReference type="SUPFAM" id="SSF54928">
    <property type="entry name" value="RNA-binding domain, RBD"/>
    <property type="match status" value="1"/>
</dbReference>
<proteinExistence type="inferred from homology"/>
<dbReference type="GO" id="GO:0019722">
    <property type="term" value="P:calcium-mediated signaling"/>
    <property type="evidence" value="ECO:0007669"/>
    <property type="project" value="InterPro"/>
</dbReference>
<dbReference type="AlphaFoldDB" id="A0A1D2JIX5"/>
<sequence>MLPLSSTTTASSPPSSAANNPSRHGRKPLYLDLSNLPPPPQPSPPSNTLLITDLHDLSLFQPSSLDAIKAQISRITPLNSFSPLPSLRRIVCSFTSIDAAVRIRQVLDGEAILGKSVRARVYFGENTPVEDAESGRKRNLLEAPKFQKQFFISPPPSPPHGWMMRNEEPPNKEVHAADLAEALGRLGSIRADRSSSSVAEAAGACQDPDTPMSPSSDGHIFGTEQETPRSGTWQMSAGSREGRQRSGSTVIYDPEYHGGSPHLPAVMVEDTSVGTEVSDFEMDASPTIEAGSANRVIGAEDCLGDIIIPPLLLAAGVSGFGI</sequence>
<dbReference type="GO" id="GO:0008597">
    <property type="term" value="F:calcium-dependent protein serine/threonine phosphatase regulator activity"/>
    <property type="evidence" value="ECO:0007669"/>
    <property type="project" value="TreeGrafter"/>
</dbReference>
<dbReference type="Pfam" id="PF04847">
    <property type="entry name" value="Calcipressin"/>
    <property type="match status" value="1"/>
</dbReference>
<dbReference type="GO" id="GO:0003676">
    <property type="term" value="F:nucleic acid binding"/>
    <property type="evidence" value="ECO:0007669"/>
    <property type="project" value="InterPro"/>
</dbReference>